<evidence type="ECO:0000313" key="2">
    <source>
        <dbReference type="Proteomes" id="UP000299102"/>
    </source>
</evidence>
<dbReference type="Proteomes" id="UP000299102">
    <property type="component" value="Unassembled WGS sequence"/>
</dbReference>
<dbReference type="AlphaFoldDB" id="A0A4C1ZXF0"/>
<protein>
    <submittedName>
        <fullName evidence="1">Uncharacterized protein</fullName>
    </submittedName>
</protein>
<gene>
    <name evidence="1" type="ORF">EVAR_69379_1</name>
</gene>
<dbReference type="EMBL" id="BGZK01002177">
    <property type="protein sequence ID" value="GBP91523.1"/>
    <property type="molecule type" value="Genomic_DNA"/>
</dbReference>
<sequence length="75" mass="8547">MDWYHLMANSNTARAHWSYQTRHTFAPLFKLGDLMLSPLRWFGVDGAALKAVVNNAVRIYVNDGLTCFTRELGSE</sequence>
<proteinExistence type="predicted"/>
<name>A0A4C1ZXF0_EUMVA</name>
<comment type="caution">
    <text evidence="1">The sequence shown here is derived from an EMBL/GenBank/DDBJ whole genome shotgun (WGS) entry which is preliminary data.</text>
</comment>
<evidence type="ECO:0000313" key="1">
    <source>
        <dbReference type="EMBL" id="GBP91523.1"/>
    </source>
</evidence>
<organism evidence="1 2">
    <name type="scientific">Eumeta variegata</name>
    <name type="common">Bagworm moth</name>
    <name type="synonym">Eumeta japonica</name>
    <dbReference type="NCBI Taxonomy" id="151549"/>
    <lineage>
        <taxon>Eukaryota</taxon>
        <taxon>Metazoa</taxon>
        <taxon>Ecdysozoa</taxon>
        <taxon>Arthropoda</taxon>
        <taxon>Hexapoda</taxon>
        <taxon>Insecta</taxon>
        <taxon>Pterygota</taxon>
        <taxon>Neoptera</taxon>
        <taxon>Endopterygota</taxon>
        <taxon>Lepidoptera</taxon>
        <taxon>Glossata</taxon>
        <taxon>Ditrysia</taxon>
        <taxon>Tineoidea</taxon>
        <taxon>Psychidae</taxon>
        <taxon>Oiketicinae</taxon>
        <taxon>Eumeta</taxon>
    </lineage>
</organism>
<keyword evidence="2" id="KW-1185">Reference proteome</keyword>
<reference evidence="1 2" key="1">
    <citation type="journal article" date="2019" name="Commun. Biol.">
        <title>The bagworm genome reveals a unique fibroin gene that provides high tensile strength.</title>
        <authorList>
            <person name="Kono N."/>
            <person name="Nakamura H."/>
            <person name="Ohtoshi R."/>
            <person name="Tomita M."/>
            <person name="Numata K."/>
            <person name="Arakawa K."/>
        </authorList>
    </citation>
    <scope>NUCLEOTIDE SEQUENCE [LARGE SCALE GENOMIC DNA]</scope>
</reference>
<accession>A0A4C1ZXF0</accession>